<keyword evidence="13" id="KW-0326">Glycosidase</keyword>
<dbReference type="PROSITE" id="PS01155">
    <property type="entry name" value="ENDONUCLEASE_III_2"/>
    <property type="match status" value="1"/>
</dbReference>
<dbReference type="CDD" id="cd00056">
    <property type="entry name" value="ENDO3c"/>
    <property type="match status" value="1"/>
</dbReference>
<dbReference type="PANTHER" id="PTHR42944:SF1">
    <property type="entry name" value="ADENINE DNA GLYCOSYLASE"/>
    <property type="match status" value="1"/>
</dbReference>
<dbReference type="InterPro" id="IPR044298">
    <property type="entry name" value="MIG/MutY"/>
</dbReference>
<dbReference type="RefSeq" id="WP_268109612.1">
    <property type="nucleotide sequence ID" value="NZ_JAPPUX010000001.1"/>
</dbReference>
<keyword evidence="9" id="KW-0378">Hydrolase</keyword>
<organism evidence="15 16">
    <name type="scientific">Nocardioides pini</name>
    <dbReference type="NCBI Taxonomy" id="2975053"/>
    <lineage>
        <taxon>Bacteria</taxon>
        <taxon>Bacillati</taxon>
        <taxon>Actinomycetota</taxon>
        <taxon>Actinomycetes</taxon>
        <taxon>Propionibacteriales</taxon>
        <taxon>Nocardioidaceae</taxon>
        <taxon>Nocardioides</taxon>
    </lineage>
</organism>
<evidence type="ECO:0000313" key="15">
    <source>
        <dbReference type="EMBL" id="MCY4724797.1"/>
    </source>
</evidence>
<name>A0ABT4CA91_9ACTN</name>
<evidence type="ECO:0000256" key="3">
    <source>
        <dbReference type="ARBA" id="ARBA00008343"/>
    </source>
</evidence>
<comment type="catalytic activity">
    <reaction evidence="1">
        <text>Hydrolyzes free adenine bases from 7,8-dihydro-8-oxoguanine:adenine mismatched double-stranded DNA, leaving an apurinic site.</text>
        <dbReference type="EC" id="3.2.2.31"/>
    </reaction>
</comment>
<dbReference type="SMART" id="SM00525">
    <property type="entry name" value="FES"/>
    <property type="match status" value="1"/>
</dbReference>
<comment type="cofactor">
    <cofactor evidence="2">
        <name>[4Fe-4S] cluster</name>
        <dbReference type="ChEBI" id="CHEBI:49883"/>
    </cofactor>
</comment>
<comment type="similarity">
    <text evidence="3">Belongs to the Nth/MutY family.</text>
</comment>
<proteinExistence type="inferred from homology"/>
<keyword evidence="8" id="KW-0227">DNA damage</keyword>
<dbReference type="Gene3D" id="1.10.340.30">
    <property type="entry name" value="Hypothetical protein, domain 2"/>
    <property type="match status" value="1"/>
</dbReference>
<dbReference type="EMBL" id="JAPPUX010000001">
    <property type="protein sequence ID" value="MCY4724797.1"/>
    <property type="molecule type" value="Genomic_DNA"/>
</dbReference>
<keyword evidence="16" id="KW-1185">Reference proteome</keyword>
<evidence type="ECO:0000256" key="8">
    <source>
        <dbReference type="ARBA" id="ARBA00022763"/>
    </source>
</evidence>
<keyword evidence="6" id="KW-0004">4Fe-4S</keyword>
<evidence type="ECO:0000256" key="6">
    <source>
        <dbReference type="ARBA" id="ARBA00022485"/>
    </source>
</evidence>
<evidence type="ECO:0000256" key="11">
    <source>
        <dbReference type="ARBA" id="ARBA00023014"/>
    </source>
</evidence>
<dbReference type="SUPFAM" id="SSF48150">
    <property type="entry name" value="DNA-glycosylase"/>
    <property type="match status" value="1"/>
</dbReference>
<dbReference type="InterPro" id="IPR000445">
    <property type="entry name" value="HhH_motif"/>
</dbReference>
<dbReference type="EC" id="3.2.2.31" evidence="4"/>
<comment type="caution">
    <text evidence="15">The sequence shown here is derived from an EMBL/GenBank/DDBJ whole genome shotgun (WGS) entry which is preliminary data.</text>
</comment>
<sequence length="293" mass="31714">MDALAPGTLHDAVLDWYDDHARELPWRGLSATPWSVMVSEFMLQQTPVARVLPVHAAWLERWPTPAALSGESTGEAVRMWGRLGYPRRALRLHAAATAIVERHDGEVPASYDDLLALPGIGDYTAAAIASFAFGQRHVVLDTNVRRVLTRAVTGRELPAPAVTRAERDVATTLLPDDPATAATWAVATMELGALVCTARQPSCDACPIAAACTWRGAGFPAYDGPPRRGQAWAGTDRQCRGRILALAREADSVGRAQVEAAWPEREQRERCLDALVADGLLTRVAADRWSLPG</sequence>
<dbReference type="InterPro" id="IPR011257">
    <property type="entry name" value="DNA_glycosylase"/>
</dbReference>
<dbReference type="InterPro" id="IPR003265">
    <property type="entry name" value="HhH-GPD_domain"/>
</dbReference>
<keyword evidence="10" id="KW-0408">Iron</keyword>
<dbReference type="InterPro" id="IPR004036">
    <property type="entry name" value="Endonuclease-III-like_CS2"/>
</dbReference>
<evidence type="ECO:0000256" key="4">
    <source>
        <dbReference type="ARBA" id="ARBA00012045"/>
    </source>
</evidence>
<evidence type="ECO:0000256" key="10">
    <source>
        <dbReference type="ARBA" id="ARBA00023004"/>
    </source>
</evidence>
<accession>A0ABT4CA91</accession>
<keyword evidence="7" id="KW-0479">Metal-binding</keyword>
<dbReference type="Proteomes" id="UP001074726">
    <property type="component" value="Unassembled WGS sequence"/>
</dbReference>
<dbReference type="InterPro" id="IPR023170">
    <property type="entry name" value="HhH_base_excis_C"/>
</dbReference>
<evidence type="ECO:0000256" key="9">
    <source>
        <dbReference type="ARBA" id="ARBA00022801"/>
    </source>
</evidence>
<keyword evidence="11" id="KW-0411">Iron-sulfur</keyword>
<dbReference type="Gene3D" id="1.10.1670.10">
    <property type="entry name" value="Helix-hairpin-Helix base-excision DNA repair enzymes (C-terminal)"/>
    <property type="match status" value="1"/>
</dbReference>
<dbReference type="SMART" id="SM00478">
    <property type="entry name" value="ENDO3c"/>
    <property type="match status" value="1"/>
</dbReference>
<reference evidence="15" key="1">
    <citation type="submission" date="2022-08" db="EMBL/GenBank/DDBJ databases">
        <title>Genome sequencing of Nocardioides sp. STR2.</title>
        <authorList>
            <person name="So Y."/>
        </authorList>
    </citation>
    <scope>NUCLEOTIDE SEQUENCE</scope>
    <source>
        <strain evidence="15">STR2</strain>
    </source>
</reference>
<evidence type="ECO:0000256" key="13">
    <source>
        <dbReference type="ARBA" id="ARBA00023295"/>
    </source>
</evidence>
<dbReference type="PANTHER" id="PTHR42944">
    <property type="entry name" value="ADENINE DNA GLYCOSYLASE"/>
    <property type="match status" value="1"/>
</dbReference>
<keyword evidence="12" id="KW-0234">DNA repair</keyword>
<dbReference type="Pfam" id="PF00730">
    <property type="entry name" value="HhH-GPD"/>
    <property type="match status" value="1"/>
</dbReference>
<evidence type="ECO:0000256" key="1">
    <source>
        <dbReference type="ARBA" id="ARBA00000843"/>
    </source>
</evidence>
<dbReference type="InterPro" id="IPR003651">
    <property type="entry name" value="Endonuclease3_FeS-loop_motif"/>
</dbReference>
<feature type="domain" description="HhH-GPD" evidence="14">
    <location>
        <begin position="42"/>
        <end position="194"/>
    </location>
</feature>
<evidence type="ECO:0000256" key="5">
    <source>
        <dbReference type="ARBA" id="ARBA00022023"/>
    </source>
</evidence>
<evidence type="ECO:0000256" key="2">
    <source>
        <dbReference type="ARBA" id="ARBA00001966"/>
    </source>
</evidence>
<protein>
    <recommendedName>
        <fullName evidence="5">Adenine DNA glycosylase</fullName>
        <ecNumber evidence="4">3.2.2.31</ecNumber>
    </recommendedName>
</protein>
<evidence type="ECO:0000256" key="7">
    <source>
        <dbReference type="ARBA" id="ARBA00022723"/>
    </source>
</evidence>
<evidence type="ECO:0000256" key="12">
    <source>
        <dbReference type="ARBA" id="ARBA00023204"/>
    </source>
</evidence>
<evidence type="ECO:0000259" key="14">
    <source>
        <dbReference type="SMART" id="SM00478"/>
    </source>
</evidence>
<dbReference type="Pfam" id="PF00633">
    <property type="entry name" value="HHH"/>
    <property type="match status" value="1"/>
</dbReference>
<gene>
    <name evidence="15" type="ORF">NYO98_00785</name>
</gene>
<evidence type="ECO:0000313" key="16">
    <source>
        <dbReference type="Proteomes" id="UP001074726"/>
    </source>
</evidence>